<dbReference type="Gene3D" id="1.10.10.10">
    <property type="entry name" value="Winged helix-like DNA-binding domain superfamily/Winged helix DNA-binding domain"/>
    <property type="match status" value="1"/>
</dbReference>
<keyword evidence="1" id="KW-0805">Transcription regulation</keyword>
<keyword evidence="2" id="KW-0238">DNA-binding</keyword>
<keyword evidence="3" id="KW-0804">Transcription</keyword>
<dbReference type="SUPFAM" id="SSF46785">
    <property type="entry name" value="Winged helix' DNA-binding domain"/>
    <property type="match status" value="1"/>
</dbReference>
<dbReference type="PRINTS" id="PR00778">
    <property type="entry name" value="HTHARSR"/>
</dbReference>
<keyword evidence="6" id="KW-1185">Reference proteome</keyword>
<dbReference type="EMBL" id="BMPE01000018">
    <property type="protein sequence ID" value="GGL14531.1"/>
    <property type="molecule type" value="Genomic_DNA"/>
</dbReference>
<comment type="caution">
    <text evidence="5">The sequence shown here is derived from an EMBL/GenBank/DDBJ whole genome shotgun (WGS) entry which is preliminary data.</text>
</comment>
<dbReference type="PANTHER" id="PTHR43132:SF6">
    <property type="entry name" value="HTH-TYPE TRANSCRIPTIONAL REPRESSOR CZRA"/>
    <property type="match status" value="1"/>
</dbReference>
<dbReference type="PANTHER" id="PTHR43132">
    <property type="entry name" value="ARSENICAL RESISTANCE OPERON REPRESSOR ARSR-RELATED"/>
    <property type="match status" value="1"/>
</dbReference>
<evidence type="ECO:0000256" key="3">
    <source>
        <dbReference type="ARBA" id="ARBA00023163"/>
    </source>
</evidence>
<dbReference type="CDD" id="cd00090">
    <property type="entry name" value="HTH_ARSR"/>
    <property type="match status" value="1"/>
</dbReference>
<proteinExistence type="predicted"/>
<dbReference type="PROSITE" id="PS50987">
    <property type="entry name" value="HTH_ARSR_2"/>
    <property type="match status" value="1"/>
</dbReference>
<dbReference type="Pfam" id="PF01022">
    <property type="entry name" value="HTH_5"/>
    <property type="match status" value="1"/>
</dbReference>
<dbReference type="NCBIfam" id="NF033788">
    <property type="entry name" value="HTH_metalloreg"/>
    <property type="match status" value="1"/>
</dbReference>
<protein>
    <recommendedName>
        <fullName evidence="4">HTH arsR-type domain-containing protein</fullName>
    </recommendedName>
</protein>
<dbReference type="InterPro" id="IPR001845">
    <property type="entry name" value="HTH_ArsR_DNA-bd_dom"/>
</dbReference>
<reference evidence="6" key="1">
    <citation type="journal article" date="2019" name="Int. J. Syst. Evol. Microbiol.">
        <title>The Global Catalogue of Microorganisms (GCM) 10K type strain sequencing project: providing services to taxonomists for standard genome sequencing and annotation.</title>
        <authorList>
            <consortium name="The Broad Institute Genomics Platform"/>
            <consortium name="The Broad Institute Genome Sequencing Center for Infectious Disease"/>
            <person name="Wu L."/>
            <person name="Ma J."/>
        </authorList>
    </citation>
    <scope>NUCLEOTIDE SEQUENCE [LARGE SCALE GENOMIC DNA]</scope>
    <source>
        <strain evidence="6">JCM 19173</strain>
    </source>
</reference>
<evidence type="ECO:0000313" key="6">
    <source>
        <dbReference type="Proteomes" id="UP000604341"/>
    </source>
</evidence>
<evidence type="ECO:0000259" key="4">
    <source>
        <dbReference type="PROSITE" id="PS50987"/>
    </source>
</evidence>
<evidence type="ECO:0000256" key="1">
    <source>
        <dbReference type="ARBA" id="ARBA00023015"/>
    </source>
</evidence>
<gene>
    <name evidence="5" type="ORF">GCM10010844_36670</name>
</gene>
<organism evidence="5 6">
    <name type="scientific">Deinococcus radiotolerans</name>
    <dbReference type="NCBI Taxonomy" id="1309407"/>
    <lineage>
        <taxon>Bacteria</taxon>
        <taxon>Thermotogati</taxon>
        <taxon>Deinococcota</taxon>
        <taxon>Deinococci</taxon>
        <taxon>Deinococcales</taxon>
        <taxon>Deinococcaceae</taxon>
        <taxon>Deinococcus</taxon>
    </lineage>
</organism>
<evidence type="ECO:0000313" key="5">
    <source>
        <dbReference type="EMBL" id="GGL14531.1"/>
    </source>
</evidence>
<dbReference type="Proteomes" id="UP000604341">
    <property type="component" value="Unassembled WGS sequence"/>
</dbReference>
<dbReference type="InterPro" id="IPR036388">
    <property type="entry name" value="WH-like_DNA-bd_sf"/>
</dbReference>
<evidence type="ECO:0000256" key="2">
    <source>
        <dbReference type="ARBA" id="ARBA00023125"/>
    </source>
</evidence>
<dbReference type="InterPro" id="IPR051011">
    <property type="entry name" value="Metal_resp_trans_reg"/>
</dbReference>
<feature type="domain" description="HTH arsR-type" evidence="4">
    <location>
        <begin position="12"/>
        <end position="106"/>
    </location>
</feature>
<dbReference type="InterPro" id="IPR011991">
    <property type="entry name" value="ArsR-like_HTH"/>
</dbReference>
<name>A0ABQ2FPN7_9DEIO</name>
<accession>A0ABQ2FPN7</accession>
<sequence>MGMQHHPLHVPPHPDDLWHVTTLFKALSEPIRVQILLRLVTGEQSVSALVGALNLPQSTVSRHLGALRHAGLVQSRRDGPHVHYRLTDTHLITVLQEAFSHAQHTRLDLPDHPHTDAAPGSVH</sequence>
<dbReference type="InterPro" id="IPR036390">
    <property type="entry name" value="WH_DNA-bd_sf"/>
</dbReference>
<dbReference type="SMART" id="SM00418">
    <property type="entry name" value="HTH_ARSR"/>
    <property type="match status" value="1"/>
</dbReference>